<protein>
    <submittedName>
        <fullName evidence="1">Transposon protein, putative, CACTA, En/Spm sub-class</fullName>
    </submittedName>
</protein>
<dbReference type="EMBL" id="SSTE01008168">
    <property type="protein sequence ID" value="KAA0056153.1"/>
    <property type="molecule type" value="Genomic_DNA"/>
</dbReference>
<name>A0A5A7UJL7_CUCMM</name>
<gene>
    <name evidence="1" type="ORF">E6C27_scaffold697G00400</name>
</gene>
<evidence type="ECO:0000313" key="2">
    <source>
        <dbReference type="Proteomes" id="UP000321393"/>
    </source>
</evidence>
<sequence>MGPSLDVRCYNGCIIDGVRFHTSKRDPQRTTNNSRVMVIGIMLSFSSDFEETNVIFLKLRKDLNTTGGLSLVGEILAPSTPRRRLYSELLEVERYVYANGRISISIAPSVVRFGHFEHTTSCLVQLGH</sequence>
<accession>A0A5A7UJL7</accession>
<dbReference type="AlphaFoldDB" id="A0A5A7UJL7"/>
<evidence type="ECO:0000313" key="1">
    <source>
        <dbReference type="EMBL" id="KAA0056153.1"/>
    </source>
</evidence>
<dbReference type="OrthoDB" id="1878503at2759"/>
<dbReference type="Proteomes" id="UP000321393">
    <property type="component" value="Unassembled WGS sequence"/>
</dbReference>
<comment type="caution">
    <text evidence="1">The sequence shown here is derived from an EMBL/GenBank/DDBJ whole genome shotgun (WGS) entry which is preliminary data.</text>
</comment>
<reference evidence="1 2" key="1">
    <citation type="submission" date="2019-08" db="EMBL/GenBank/DDBJ databases">
        <title>Draft genome sequences of two oriental melons (Cucumis melo L. var makuwa).</title>
        <authorList>
            <person name="Kwon S.-Y."/>
        </authorList>
    </citation>
    <scope>NUCLEOTIDE SEQUENCE [LARGE SCALE GENOMIC DNA]</scope>
    <source>
        <strain evidence="2">cv. SW 3</strain>
        <tissue evidence="1">Leaf</tissue>
    </source>
</reference>
<organism evidence="1 2">
    <name type="scientific">Cucumis melo var. makuwa</name>
    <name type="common">Oriental melon</name>
    <dbReference type="NCBI Taxonomy" id="1194695"/>
    <lineage>
        <taxon>Eukaryota</taxon>
        <taxon>Viridiplantae</taxon>
        <taxon>Streptophyta</taxon>
        <taxon>Embryophyta</taxon>
        <taxon>Tracheophyta</taxon>
        <taxon>Spermatophyta</taxon>
        <taxon>Magnoliopsida</taxon>
        <taxon>eudicotyledons</taxon>
        <taxon>Gunneridae</taxon>
        <taxon>Pentapetalae</taxon>
        <taxon>rosids</taxon>
        <taxon>fabids</taxon>
        <taxon>Cucurbitales</taxon>
        <taxon>Cucurbitaceae</taxon>
        <taxon>Benincaseae</taxon>
        <taxon>Cucumis</taxon>
    </lineage>
</organism>
<proteinExistence type="predicted"/>